<protein>
    <submittedName>
        <fullName evidence="2">Uncharacterized protein</fullName>
    </submittedName>
</protein>
<feature type="region of interest" description="Disordered" evidence="1">
    <location>
        <begin position="114"/>
        <end position="140"/>
    </location>
</feature>
<reference evidence="2 3" key="1">
    <citation type="submission" date="2017-06" db="EMBL/GenBank/DDBJ databases">
        <title>Genome sequencing of cyanobaciteial culture collection at National Institute for Environmental Studies (NIES).</title>
        <authorList>
            <person name="Hirose Y."/>
            <person name="Shimura Y."/>
            <person name="Fujisawa T."/>
            <person name="Nakamura Y."/>
            <person name="Kawachi M."/>
        </authorList>
    </citation>
    <scope>NUCLEOTIDE SEQUENCE [LARGE SCALE GENOMIC DNA]</scope>
    <source>
        <strain evidence="2 3">NIES-2135</strain>
    </source>
</reference>
<organism evidence="2 3">
    <name type="scientific">Leptolyngbya boryana NIES-2135</name>
    <dbReference type="NCBI Taxonomy" id="1973484"/>
    <lineage>
        <taxon>Bacteria</taxon>
        <taxon>Bacillati</taxon>
        <taxon>Cyanobacteriota</taxon>
        <taxon>Cyanophyceae</taxon>
        <taxon>Leptolyngbyales</taxon>
        <taxon>Leptolyngbyaceae</taxon>
        <taxon>Leptolyngbya group</taxon>
        <taxon>Leptolyngbya</taxon>
    </lineage>
</organism>
<gene>
    <name evidence="2" type="ORF">NIES2135_10940</name>
</gene>
<evidence type="ECO:0000313" key="2">
    <source>
        <dbReference type="EMBL" id="BAY54278.1"/>
    </source>
</evidence>
<name>A0A1Z4JC73_LEPBY</name>
<sequence>MASEQQVRQYLAYWLQLGKRLMTHNGQQAVKPTSVIAGDRYSDEFEACWKLVTSPEAGDCYIEGTTQTITDLLSPIWEINPCARCAMPVPTRSLGMPPTECPCFDLPNWPDSHLPQPRSPINTSNSLQKIRDRLSRPSNP</sequence>
<keyword evidence="3" id="KW-1185">Reference proteome</keyword>
<dbReference type="AlphaFoldDB" id="A0A1Z4JC73"/>
<feature type="compositionally biased region" description="Polar residues" evidence="1">
    <location>
        <begin position="119"/>
        <end position="128"/>
    </location>
</feature>
<dbReference type="EMBL" id="AP018203">
    <property type="protein sequence ID" value="BAY54278.1"/>
    <property type="molecule type" value="Genomic_DNA"/>
</dbReference>
<evidence type="ECO:0000313" key="3">
    <source>
        <dbReference type="Proteomes" id="UP000217895"/>
    </source>
</evidence>
<accession>A0A1Z4JC73</accession>
<proteinExistence type="predicted"/>
<evidence type="ECO:0000256" key="1">
    <source>
        <dbReference type="SAM" id="MobiDB-lite"/>
    </source>
</evidence>
<feature type="compositionally biased region" description="Basic and acidic residues" evidence="1">
    <location>
        <begin position="129"/>
        <end position="140"/>
    </location>
</feature>
<dbReference type="Proteomes" id="UP000217895">
    <property type="component" value="Chromosome"/>
</dbReference>